<evidence type="ECO:0000313" key="2">
    <source>
        <dbReference type="Proteomes" id="UP000662857"/>
    </source>
</evidence>
<accession>A0A895YNF2</accession>
<keyword evidence="2" id="KW-1185">Reference proteome</keyword>
<name>A0A895YNF2_9ACTN</name>
<dbReference type="Proteomes" id="UP000662857">
    <property type="component" value="Chromosome"/>
</dbReference>
<sequence>MSKSRDELWLAPRWATRRPRPAPVIDSCELTTRADGGLDVVIRGRGLRSGVMPPQIRIGGRPVRRVEGCSETQLFGVVAQGDAGDEVLVDLGPGGEVSAAVASVA</sequence>
<organism evidence="1 2">
    <name type="scientific">Natronosporangium hydrolyticum</name>
    <dbReference type="NCBI Taxonomy" id="2811111"/>
    <lineage>
        <taxon>Bacteria</taxon>
        <taxon>Bacillati</taxon>
        <taxon>Actinomycetota</taxon>
        <taxon>Actinomycetes</taxon>
        <taxon>Micromonosporales</taxon>
        <taxon>Micromonosporaceae</taxon>
        <taxon>Natronosporangium</taxon>
    </lineage>
</organism>
<reference evidence="1" key="1">
    <citation type="submission" date="2021-02" db="EMBL/GenBank/DDBJ databases">
        <title>Natrosporangium hydrolyticum gen. nov., sp. nov, a haloalkaliphilic actinobacterium from a soda solonchak soil.</title>
        <authorList>
            <person name="Sorokin D.Y."/>
            <person name="Khijniak T.V."/>
            <person name="Zakharycheva A.P."/>
            <person name="Boueva O.V."/>
            <person name="Ariskina E.V."/>
            <person name="Hahnke R.L."/>
            <person name="Bunk B."/>
            <person name="Sproer C."/>
            <person name="Schumann P."/>
            <person name="Evtushenko L.I."/>
            <person name="Kublanov I.V."/>
        </authorList>
    </citation>
    <scope>NUCLEOTIDE SEQUENCE</scope>
    <source>
        <strain evidence="1">DSM 106523</strain>
    </source>
</reference>
<dbReference type="AlphaFoldDB" id="A0A895YNF2"/>
<evidence type="ECO:0000313" key="1">
    <source>
        <dbReference type="EMBL" id="QSB15650.1"/>
    </source>
</evidence>
<dbReference type="EMBL" id="CP070499">
    <property type="protein sequence ID" value="QSB15650.1"/>
    <property type="molecule type" value="Genomic_DNA"/>
</dbReference>
<protein>
    <submittedName>
        <fullName evidence="1">IPT/TIG domain-containing protein</fullName>
    </submittedName>
</protein>
<dbReference type="KEGG" id="nhy:JQS43_04700"/>
<dbReference type="RefSeq" id="WP_239677832.1">
    <property type="nucleotide sequence ID" value="NZ_CP070499.1"/>
</dbReference>
<gene>
    <name evidence="1" type="ORF">JQS43_04700</name>
</gene>
<proteinExistence type="predicted"/>